<feature type="region of interest" description="Disordered" evidence="1">
    <location>
        <begin position="1"/>
        <end position="31"/>
    </location>
</feature>
<organism evidence="2 3">
    <name type="scientific">Nostoc flagelliforme CCNUN1</name>
    <dbReference type="NCBI Taxonomy" id="2038116"/>
    <lineage>
        <taxon>Bacteria</taxon>
        <taxon>Bacillati</taxon>
        <taxon>Cyanobacteriota</taxon>
        <taxon>Cyanophyceae</taxon>
        <taxon>Nostocales</taxon>
        <taxon>Nostocaceae</taxon>
        <taxon>Nostoc</taxon>
    </lineage>
</organism>
<keyword evidence="3" id="KW-1185">Reference proteome</keyword>
<evidence type="ECO:0000256" key="1">
    <source>
        <dbReference type="SAM" id="MobiDB-lite"/>
    </source>
</evidence>
<evidence type="ECO:0000313" key="3">
    <source>
        <dbReference type="Proteomes" id="UP000232003"/>
    </source>
</evidence>
<name>A0A2K8T3G6_9NOSO</name>
<dbReference type="KEGG" id="nfl:COO91_08320"/>
<sequence>MWVNSVAQSQCGMGVHRQNRPPEATELSGVGMSADAVNPVLSL</sequence>
<dbReference type="AlphaFoldDB" id="A0A2K8T3G6"/>
<evidence type="ECO:0000313" key="2">
    <source>
        <dbReference type="EMBL" id="AUB42211.1"/>
    </source>
</evidence>
<proteinExistence type="predicted"/>
<dbReference type="EMBL" id="CP024785">
    <property type="protein sequence ID" value="AUB42211.1"/>
    <property type="molecule type" value="Genomic_DNA"/>
</dbReference>
<gene>
    <name evidence="2" type="ORF">COO91_08320</name>
</gene>
<accession>A0A2K8T3G6</accession>
<dbReference type="Proteomes" id="UP000232003">
    <property type="component" value="Chromosome"/>
</dbReference>
<reference evidence="2 3" key="1">
    <citation type="submission" date="2017-11" db="EMBL/GenBank/DDBJ databases">
        <title>Complete genome of a free-living desiccation-tolerant cyanobacterium and its photosynthetic adaptation to extreme terrestrial habitat.</title>
        <authorList>
            <person name="Shang J."/>
        </authorList>
    </citation>
    <scope>NUCLEOTIDE SEQUENCE [LARGE SCALE GENOMIC DNA]</scope>
    <source>
        <strain evidence="2 3">CCNUN1</strain>
    </source>
</reference>
<feature type="compositionally biased region" description="Polar residues" evidence="1">
    <location>
        <begin position="1"/>
        <end position="11"/>
    </location>
</feature>
<protein>
    <submittedName>
        <fullName evidence="2">Uncharacterized protein</fullName>
    </submittedName>
</protein>